<dbReference type="Proteomes" id="UP000198518">
    <property type="component" value="Unassembled WGS sequence"/>
</dbReference>
<dbReference type="CDD" id="cd00371">
    <property type="entry name" value="HMA"/>
    <property type="match status" value="1"/>
</dbReference>
<proteinExistence type="predicted"/>
<dbReference type="AlphaFoldDB" id="A0A1I0NCX6"/>
<dbReference type="OrthoDB" id="44171at2157"/>
<dbReference type="Pfam" id="PF00403">
    <property type="entry name" value="HMA"/>
    <property type="match status" value="1"/>
</dbReference>
<dbReference type="InterPro" id="IPR006121">
    <property type="entry name" value="HMA_dom"/>
</dbReference>
<dbReference type="RefSeq" id="WP_089668076.1">
    <property type="nucleotide sequence ID" value="NZ_FOJA01000001.1"/>
</dbReference>
<keyword evidence="3" id="KW-1185">Reference proteome</keyword>
<accession>A0A1I0NCX6</accession>
<dbReference type="EMBL" id="FOJA01000001">
    <property type="protein sequence ID" value="SEV99229.1"/>
    <property type="molecule type" value="Genomic_DNA"/>
</dbReference>
<organism evidence="2 3">
    <name type="scientific">Halobacterium jilantaiense</name>
    <dbReference type="NCBI Taxonomy" id="355548"/>
    <lineage>
        <taxon>Archaea</taxon>
        <taxon>Methanobacteriati</taxon>
        <taxon>Methanobacteriota</taxon>
        <taxon>Stenosarchaea group</taxon>
        <taxon>Halobacteria</taxon>
        <taxon>Halobacteriales</taxon>
        <taxon>Halobacteriaceae</taxon>
        <taxon>Halobacterium</taxon>
    </lineage>
</organism>
<dbReference type="GO" id="GO:0046872">
    <property type="term" value="F:metal ion binding"/>
    <property type="evidence" value="ECO:0007669"/>
    <property type="project" value="InterPro"/>
</dbReference>
<dbReference type="Gene3D" id="3.30.70.100">
    <property type="match status" value="1"/>
</dbReference>
<dbReference type="STRING" id="355548.SAMN04487945_0784"/>
<evidence type="ECO:0000313" key="2">
    <source>
        <dbReference type="EMBL" id="SEV99229.1"/>
    </source>
</evidence>
<evidence type="ECO:0000313" key="3">
    <source>
        <dbReference type="Proteomes" id="UP000198518"/>
    </source>
</evidence>
<reference evidence="2 3" key="1">
    <citation type="submission" date="2016-10" db="EMBL/GenBank/DDBJ databases">
        <authorList>
            <person name="de Groot N.N."/>
        </authorList>
    </citation>
    <scope>NUCLEOTIDE SEQUENCE [LARGE SCALE GENOMIC DNA]</scope>
    <source>
        <strain evidence="2 3">CGMCC 1.5337</strain>
    </source>
</reference>
<gene>
    <name evidence="2" type="ORF">SAMN04487945_0784</name>
</gene>
<dbReference type="PROSITE" id="PS50846">
    <property type="entry name" value="HMA_2"/>
    <property type="match status" value="1"/>
</dbReference>
<feature type="domain" description="HMA" evidence="1">
    <location>
        <begin position="1"/>
        <end position="64"/>
    </location>
</feature>
<dbReference type="InterPro" id="IPR036163">
    <property type="entry name" value="HMA_dom_sf"/>
</dbReference>
<evidence type="ECO:0000259" key="1">
    <source>
        <dbReference type="PROSITE" id="PS50846"/>
    </source>
</evidence>
<name>A0A1I0NCX6_9EURY</name>
<sequence length="68" mass="6939">MSKTLSIDGMGCDGCEDIVESALSDVSGVSDVDADHEAGEATIEGDADTEELLRSVELAGYSAESADV</sequence>
<protein>
    <submittedName>
        <fullName evidence="2">Copper chaperone CopZ</fullName>
    </submittedName>
</protein>
<dbReference type="SUPFAM" id="SSF55008">
    <property type="entry name" value="HMA, heavy metal-associated domain"/>
    <property type="match status" value="1"/>
</dbReference>